<comment type="caution">
    <text evidence="1">The sequence shown here is derived from an EMBL/GenBank/DDBJ whole genome shotgun (WGS) entry which is preliminary data.</text>
</comment>
<dbReference type="RefSeq" id="WP_078805279.1">
    <property type="nucleotide sequence ID" value="NZ_CP045722.1"/>
</dbReference>
<gene>
    <name evidence="1" type="ORF">FJW02_07495</name>
</gene>
<protein>
    <submittedName>
        <fullName evidence="1">Uncharacterized protein</fullName>
    </submittedName>
</protein>
<evidence type="ECO:0000313" key="1">
    <source>
        <dbReference type="EMBL" id="TPV37883.1"/>
    </source>
</evidence>
<dbReference type="GeneID" id="90523437"/>
<reference evidence="1 2" key="1">
    <citation type="submission" date="2019-06" db="EMBL/GenBank/DDBJ databases">
        <title>Taxogenomics and systematics of the genus Pantoea.</title>
        <authorList>
            <person name="Tambong J.T."/>
        </authorList>
    </citation>
    <scope>NUCLEOTIDE SEQUENCE [LARGE SCALE GENOMIC DNA]</scope>
    <source>
        <strain evidence="1 2">LMG 24197</strain>
    </source>
</reference>
<dbReference type="Proteomes" id="UP000315469">
    <property type="component" value="Unassembled WGS sequence"/>
</dbReference>
<accession>A0ABY2ZQD8</accession>
<organism evidence="1 2">
    <name type="scientific">Pantoea eucalypti</name>
    <dbReference type="NCBI Taxonomy" id="470933"/>
    <lineage>
        <taxon>Bacteria</taxon>
        <taxon>Pseudomonadati</taxon>
        <taxon>Pseudomonadota</taxon>
        <taxon>Gammaproteobacteria</taxon>
        <taxon>Enterobacterales</taxon>
        <taxon>Erwiniaceae</taxon>
        <taxon>Pantoea</taxon>
    </lineage>
</organism>
<keyword evidence="2" id="KW-1185">Reference proteome</keyword>
<proteinExistence type="predicted"/>
<sequence length="67" mass="7778">MRTDLIISENVCDEYPDEIDLIWMYGKVNQRIGSNDNGNENGYFYRSERLMTDVEGAFLDDTGILNH</sequence>
<evidence type="ECO:0000313" key="2">
    <source>
        <dbReference type="Proteomes" id="UP000315469"/>
    </source>
</evidence>
<name>A0ABY2ZQD8_9GAMM</name>
<dbReference type="EMBL" id="VHJB01000059">
    <property type="protein sequence ID" value="TPV37883.1"/>
    <property type="molecule type" value="Genomic_DNA"/>
</dbReference>